<name>A0ACB9BH78_CICIN</name>
<sequence length="79" mass="9015">MPHSHSVPSAREQLRLQRREETSDFGNCISGYKDKTPTIFIFLPFKLGFRLLSLLQASVISLHSSYYICRIPAFASVQL</sequence>
<reference evidence="2" key="1">
    <citation type="journal article" date="2022" name="Mol. Ecol. Resour.">
        <title>The genomes of chicory, endive, great burdock and yacon provide insights into Asteraceae palaeo-polyploidization history and plant inulin production.</title>
        <authorList>
            <person name="Fan W."/>
            <person name="Wang S."/>
            <person name="Wang H."/>
            <person name="Wang A."/>
            <person name="Jiang F."/>
            <person name="Liu H."/>
            <person name="Zhao H."/>
            <person name="Xu D."/>
            <person name="Zhang Y."/>
        </authorList>
    </citation>
    <scope>NUCLEOTIDE SEQUENCE [LARGE SCALE GENOMIC DNA]</scope>
    <source>
        <strain evidence="2">cv. Punajuju</strain>
    </source>
</reference>
<evidence type="ECO:0000313" key="2">
    <source>
        <dbReference type="Proteomes" id="UP001055811"/>
    </source>
</evidence>
<protein>
    <submittedName>
        <fullName evidence="1">Uncharacterized protein</fullName>
    </submittedName>
</protein>
<accession>A0ACB9BH78</accession>
<dbReference type="EMBL" id="CM042014">
    <property type="protein sequence ID" value="KAI3721565.1"/>
    <property type="molecule type" value="Genomic_DNA"/>
</dbReference>
<keyword evidence="2" id="KW-1185">Reference proteome</keyword>
<comment type="caution">
    <text evidence="1">The sequence shown here is derived from an EMBL/GenBank/DDBJ whole genome shotgun (WGS) entry which is preliminary data.</text>
</comment>
<evidence type="ECO:0000313" key="1">
    <source>
        <dbReference type="EMBL" id="KAI3721565.1"/>
    </source>
</evidence>
<gene>
    <name evidence="1" type="ORF">L2E82_32581</name>
</gene>
<proteinExistence type="predicted"/>
<dbReference type="Proteomes" id="UP001055811">
    <property type="component" value="Linkage Group LG06"/>
</dbReference>
<organism evidence="1 2">
    <name type="scientific">Cichorium intybus</name>
    <name type="common">Chicory</name>
    <dbReference type="NCBI Taxonomy" id="13427"/>
    <lineage>
        <taxon>Eukaryota</taxon>
        <taxon>Viridiplantae</taxon>
        <taxon>Streptophyta</taxon>
        <taxon>Embryophyta</taxon>
        <taxon>Tracheophyta</taxon>
        <taxon>Spermatophyta</taxon>
        <taxon>Magnoliopsida</taxon>
        <taxon>eudicotyledons</taxon>
        <taxon>Gunneridae</taxon>
        <taxon>Pentapetalae</taxon>
        <taxon>asterids</taxon>
        <taxon>campanulids</taxon>
        <taxon>Asterales</taxon>
        <taxon>Asteraceae</taxon>
        <taxon>Cichorioideae</taxon>
        <taxon>Cichorieae</taxon>
        <taxon>Cichoriinae</taxon>
        <taxon>Cichorium</taxon>
    </lineage>
</organism>
<reference evidence="1 2" key="2">
    <citation type="journal article" date="2022" name="Mol. Ecol. Resour.">
        <title>The genomes of chicory, endive, great burdock and yacon provide insights into Asteraceae paleo-polyploidization history and plant inulin production.</title>
        <authorList>
            <person name="Fan W."/>
            <person name="Wang S."/>
            <person name="Wang H."/>
            <person name="Wang A."/>
            <person name="Jiang F."/>
            <person name="Liu H."/>
            <person name="Zhao H."/>
            <person name="Xu D."/>
            <person name="Zhang Y."/>
        </authorList>
    </citation>
    <scope>NUCLEOTIDE SEQUENCE [LARGE SCALE GENOMIC DNA]</scope>
    <source>
        <strain evidence="2">cv. Punajuju</strain>
        <tissue evidence="1">Leaves</tissue>
    </source>
</reference>